<evidence type="ECO:0000256" key="5">
    <source>
        <dbReference type="ARBA" id="ARBA00031395"/>
    </source>
</evidence>
<dbReference type="SUPFAM" id="SSF101790">
    <property type="entry name" value="Aminomethyltransferase beta-barrel domain"/>
    <property type="match status" value="1"/>
</dbReference>
<dbReference type="EC" id="2.1.2.10" evidence="2 7"/>
<feature type="domain" description="Aminomethyltransferase C-terminal" evidence="9">
    <location>
        <begin position="298"/>
        <end position="375"/>
    </location>
</feature>
<evidence type="ECO:0000256" key="7">
    <source>
        <dbReference type="HAMAP-Rule" id="MF_00259"/>
    </source>
</evidence>
<protein>
    <recommendedName>
        <fullName evidence="2 7">Aminomethyltransferase</fullName>
        <ecNumber evidence="2 7">2.1.2.10</ecNumber>
    </recommendedName>
    <alternativeName>
        <fullName evidence="5 7">Glycine cleavage system T protein</fullName>
    </alternativeName>
</protein>
<dbReference type="HAMAP" id="MF_00259">
    <property type="entry name" value="GcvT"/>
    <property type="match status" value="1"/>
</dbReference>
<name>A0ABP6ZRD8_9ACTN</name>
<evidence type="ECO:0000259" key="9">
    <source>
        <dbReference type="Pfam" id="PF08669"/>
    </source>
</evidence>
<dbReference type="InterPro" id="IPR006222">
    <property type="entry name" value="GCVT_N"/>
</dbReference>
<proteinExistence type="inferred from homology"/>
<dbReference type="InterPro" id="IPR006223">
    <property type="entry name" value="GcvT"/>
</dbReference>
<comment type="caution">
    <text evidence="10">The sequence shown here is derived from an EMBL/GenBank/DDBJ whole genome shotgun (WGS) entry which is preliminary data.</text>
</comment>
<dbReference type="NCBIfam" id="TIGR00528">
    <property type="entry name" value="gcvT"/>
    <property type="match status" value="1"/>
</dbReference>
<keyword evidence="3 7" id="KW-0032">Aminotransferase</keyword>
<evidence type="ECO:0000256" key="1">
    <source>
        <dbReference type="ARBA" id="ARBA00008609"/>
    </source>
</evidence>
<dbReference type="Gene3D" id="3.30.1360.120">
    <property type="entry name" value="Probable tRNA modification gtpase trme, domain 1"/>
    <property type="match status" value="1"/>
</dbReference>
<gene>
    <name evidence="7 10" type="primary">gcvT</name>
    <name evidence="10" type="ORF">GCM10022236_19780</name>
</gene>
<evidence type="ECO:0000313" key="11">
    <source>
        <dbReference type="Proteomes" id="UP001501490"/>
    </source>
</evidence>
<organism evidence="10 11">
    <name type="scientific">Microlunatus ginsengisoli</name>
    <dbReference type="NCBI Taxonomy" id="363863"/>
    <lineage>
        <taxon>Bacteria</taxon>
        <taxon>Bacillati</taxon>
        <taxon>Actinomycetota</taxon>
        <taxon>Actinomycetes</taxon>
        <taxon>Propionibacteriales</taxon>
        <taxon>Propionibacteriaceae</taxon>
        <taxon>Microlunatus</taxon>
    </lineage>
</organism>
<reference evidence="11" key="1">
    <citation type="journal article" date="2019" name="Int. J. Syst. Evol. Microbiol.">
        <title>The Global Catalogue of Microorganisms (GCM) 10K type strain sequencing project: providing services to taxonomists for standard genome sequencing and annotation.</title>
        <authorList>
            <consortium name="The Broad Institute Genomics Platform"/>
            <consortium name="The Broad Institute Genome Sequencing Center for Infectious Disease"/>
            <person name="Wu L."/>
            <person name="Ma J."/>
        </authorList>
    </citation>
    <scope>NUCLEOTIDE SEQUENCE [LARGE SCALE GENOMIC DNA]</scope>
    <source>
        <strain evidence="11">JCM 16929</strain>
    </source>
</reference>
<evidence type="ECO:0000256" key="4">
    <source>
        <dbReference type="ARBA" id="ARBA00022679"/>
    </source>
</evidence>
<dbReference type="Proteomes" id="UP001501490">
    <property type="component" value="Unassembled WGS sequence"/>
</dbReference>
<dbReference type="PIRSF" id="PIRSF006487">
    <property type="entry name" value="GcvT"/>
    <property type="match status" value="1"/>
</dbReference>
<accession>A0ABP6ZRD8</accession>
<dbReference type="InterPro" id="IPR022903">
    <property type="entry name" value="GcvT_bac"/>
</dbReference>
<dbReference type="InterPro" id="IPR013977">
    <property type="entry name" value="GcvT_C"/>
</dbReference>
<dbReference type="SUPFAM" id="SSF103025">
    <property type="entry name" value="Folate-binding domain"/>
    <property type="match status" value="1"/>
</dbReference>
<comment type="similarity">
    <text evidence="1 7">Belongs to the GcvT family.</text>
</comment>
<evidence type="ECO:0000256" key="6">
    <source>
        <dbReference type="ARBA" id="ARBA00047665"/>
    </source>
</evidence>
<dbReference type="InterPro" id="IPR028896">
    <property type="entry name" value="GcvT/YgfZ/DmdA"/>
</dbReference>
<feature type="domain" description="GCVT N-terminal" evidence="8">
    <location>
        <begin position="19"/>
        <end position="279"/>
    </location>
</feature>
<dbReference type="EMBL" id="BAABAB010000014">
    <property type="protein sequence ID" value="GAA3617599.1"/>
    <property type="molecule type" value="Genomic_DNA"/>
</dbReference>
<evidence type="ECO:0000259" key="8">
    <source>
        <dbReference type="Pfam" id="PF01571"/>
    </source>
</evidence>
<evidence type="ECO:0000256" key="3">
    <source>
        <dbReference type="ARBA" id="ARBA00022576"/>
    </source>
</evidence>
<sequence>MAVSEDDRPSGTALQTSPLHDRHVALGAKFAPFGGWTMPLEYAGGGVLAEHTAVRSAVGIFDVSHLGKATVRGPGAAAYLNACLTADLDKIGPGQAQYTLLCAADGGVVDDLIVYRRSDDDLLLVPNAANCATVVRILAEAAPAGVEIADRHPDFALIAVQGTESDEVLTAAGFPAGHDYMSFVEVDREVNGQGRVAVTVCRTGYTGERGYELVLPAAAAGSVWDALTAAGEPYGLQPAGLGARDTLRTEMGYPLHGQDISPSITPVQARLGWAVGWGKERFFGDAALRAEKAAGPARTLRGLKAVRRGIARPGMTVLGAGGEELGAVTSGTYSPSLRIGVALALIDSSVGLDDVVQVDIRGRREDFVVTKPPFVSPRVRES</sequence>
<evidence type="ECO:0000256" key="2">
    <source>
        <dbReference type="ARBA" id="ARBA00012616"/>
    </source>
</evidence>
<keyword evidence="4 7" id="KW-0808">Transferase</keyword>
<comment type="function">
    <text evidence="7">The glycine cleavage system catalyzes the degradation of glycine.</text>
</comment>
<dbReference type="PANTHER" id="PTHR43757:SF2">
    <property type="entry name" value="AMINOMETHYLTRANSFERASE, MITOCHONDRIAL"/>
    <property type="match status" value="1"/>
</dbReference>
<dbReference type="InterPro" id="IPR029043">
    <property type="entry name" value="GcvT/YgfZ_C"/>
</dbReference>
<dbReference type="NCBIfam" id="NF001567">
    <property type="entry name" value="PRK00389.1"/>
    <property type="match status" value="1"/>
</dbReference>
<dbReference type="Pfam" id="PF08669">
    <property type="entry name" value="GCV_T_C"/>
    <property type="match status" value="1"/>
</dbReference>
<dbReference type="PANTHER" id="PTHR43757">
    <property type="entry name" value="AMINOMETHYLTRANSFERASE"/>
    <property type="match status" value="1"/>
</dbReference>
<dbReference type="Pfam" id="PF01571">
    <property type="entry name" value="GCV_T"/>
    <property type="match status" value="1"/>
</dbReference>
<comment type="subunit">
    <text evidence="7">The glycine cleavage system is composed of four proteins: P, T, L and H.</text>
</comment>
<keyword evidence="11" id="KW-1185">Reference proteome</keyword>
<evidence type="ECO:0000313" key="10">
    <source>
        <dbReference type="EMBL" id="GAA3617599.1"/>
    </source>
</evidence>
<comment type="catalytic activity">
    <reaction evidence="6 7">
        <text>N(6)-[(R)-S(8)-aminomethyldihydrolipoyl]-L-lysyl-[protein] + (6S)-5,6,7,8-tetrahydrofolate = N(6)-[(R)-dihydrolipoyl]-L-lysyl-[protein] + (6R)-5,10-methylene-5,6,7,8-tetrahydrofolate + NH4(+)</text>
        <dbReference type="Rhea" id="RHEA:16945"/>
        <dbReference type="Rhea" id="RHEA-COMP:10475"/>
        <dbReference type="Rhea" id="RHEA-COMP:10492"/>
        <dbReference type="ChEBI" id="CHEBI:15636"/>
        <dbReference type="ChEBI" id="CHEBI:28938"/>
        <dbReference type="ChEBI" id="CHEBI:57453"/>
        <dbReference type="ChEBI" id="CHEBI:83100"/>
        <dbReference type="ChEBI" id="CHEBI:83143"/>
        <dbReference type="EC" id="2.1.2.10"/>
    </reaction>
</comment>
<dbReference type="InterPro" id="IPR027266">
    <property type="entry name" value="TrmE/GcvT-like"/>
</dbReference>